<dbReference type="Pfam" id="PF03852">
    <property type="entry name" value="Vsr"/>
    <property type="match status" value="1"/>
</dbReference>
<reference evidence="9" key="1">
    <citation type="journal article" date="2019" name="Int. J. Syst. Evol. Microbiol.">
        <title>The Global Catalogue of Microorganisms (GCM) 10K type strain sequencing project: providing services to taxonomists for standard genome sequencing and annotation.</title>
        <authorList>
            <consortium name="The Broad Institute Genomics Platform"/>
            <consortium name="The Broad Institute Genome Sequencing Center for Infectious Disease"/>
            <person name="Wu L."/>
            <person name="Ma J."/>
        </authorList>
    </citation>
    <scope>NUCLEOTIDE SEQUENCE [LARGE SCALE GENOMIC DNA]</scope>
    <source>
        <strain evidence="9">JCM 3399</strain>
    </source>
</reference>
<dbReference type="InterPro" id="IPR011335">
    <property type="entry name" value="Restrct_endonuc-II-like"/>
</dbReference>
<gene>
    <name evidence="8" type="ORF">GCM10010211_00010</name>
</gene>
<dbReference type="PIRSF" id="PIRSF018267">
    <property type="entry name" value="VSR_endonuc"/>
    <property type="match status" value="1"/>
</dbReference>
<organism evidence="8 9">
    <name type="scientific">Streptomyces albospinus</name>
    <dbReference type="NCBI Taxonomy" id="285515"/>
    <lineage>
        <taxon>Bacteria</taxon>
        <taxon>Bacillati</taxon>
        <taxon>Actinomycetota</taxon>
        <taxon>Actinomycetes</taxon>
        <taxon>Kitasatosporales</taxon>
        <taxon>Streptomycetaceae</taxon>
        <taxon>Streptomyces</taxon>
    </lineage>
</organism>
<dbReference type="Proteomes" id="UP000654471">
    <property type="component" value="Unassembled WGS sequence"/>
</dbReference>
<name>A0ABQ2UJH5_9ACTN</name>
<evidence type="ECO:0000256" key="6">
    <source>
        <dbReference type="PIRNR" id="PIRNR018267"/>
    </source>
</evidence>
<keyword evidence="5 6" id="KW-0234">DNA repair</keyword>
<comment type="function">
    <text evidence="6">May nick specific sequences that contain T:G mispairs resulting from m5C-deamination.</text>
</comment>
<evidence type="ECO:0000313" key="8">
    <source>
        <dbReference type="EMBL" id="GGU41059.1"/>
    </source>
</evidence>
<dbReference type="InterPro" id="IPR004603">
    <property type="entry name" value="DNA_mismatch_endonuc_vsr"/>
</dbReference>
<evidence type="ECO:0000256" key="7">
    <source>
        <dbReference type="SAM" id="MobiDB-lite"/>
    </source>
</evidence>
<evidence type="ECO:0000256" key="3">
    <source>
        <dbReference type="ARBA" id="ARBA00022763"/>
    </source>
</evidence>
<evidence type="ECO:0000313" key="9">
    <source>
        <dbReference type="Proteomes" id="UP000654471"/>
    </source>
</evidence>
<accession>A0ABQ2UJH5</accession>
<keyword evidence="2 6" id="KW-0255">Endonuclease</keyword>
<evidence type="ECO:0000256" key="5">
    <source>
        <dbReference type="ARBA" id="ARBA00023204"/>
    </source>
</evidence>
<dbReference type="NCBIfam" id="TIGR00632">
    <property type="entry name" value="vsr"/>
    <property type="match status" value="1"/>
</dbReference>
<keyword evidence="1 6" id="KW-0540">Nuclease</keyword>
<sequence>MSSAENRRVRAWEKGRNPRPLSEGRSRNMQAIRRTGTKPEVTLRSALHADGLRFRKDLRLDLASSVRVRPDIVFTARKVAVFVDGCFWHCCPKHGRQPTVNEWYWTPKLRRNVERDRIADTALEEAGWVVVRVWEHSTVSEAVRAVKDALRRESDK</sequence>
<evidence type="ECO:0000256" key="4">
    <source>
        <dbReference type="ARBA" id="ARBA00022801"/>
    </source>
</evidence>
<protein>
    <recommendedName>
        <fullName evidence="6">Very short patch repair endonuclease</fullName>
        <ecNumber evidence="6">3.1.-.-</ecNumber>
    </recommendedName>
</protein>
<feature type="compositionally biased region" description="Basic and acidic residues" evidence="7">
    <location>
        <begin position="1"/>
        <end position="26"/>
    </location>
</feature>
<comment type="similarity">
    <text evidence="6">Belongs to the vsr family.</text>
</comment>
<dbReference type="RefSeq" id="WP_189294964.1">
    <property type="nucleotide sequence ID" value="NZ_BMRP01000001.1"/>
</dbReference>
<dbReference type="SUPFAM" id="SSF52980">
    <property type="entry name" value="Restriction endonuclease-like"/>
    <property type="match status" value="1"/>
</dbReference>
<keyword evidence="4 6" id="KW-0378">Hydrolase</keyword>
<dbReference type="CDD" id="cd00221">
    <property type="entry name" value="Vsr"/>
    <property type="match status" value="1"/>
</dbReference>
<dbReference type="EC" id="3.1.-.-" evidence="6"/>
<keyword evidence="3 6" id="KW-0227">DNA damage</keyword>
<evidence type="ECO:0000256" key="1">
    <source>
        <dbReference type="ARBA" id="ARBA00022722"/>
    </source>
</evidence>
<feature type="region of interest" description="Disordered" evidence="7">
    <location>
        <begin position="1"/>
        <end position="29"/>
    </location>
</feature>
<dbReference type="Gene3D" id="3.40.960.10">
    <property type="entry name" value="VSR Endonuclease"/>
    <property type="match status" value="1"/>
</dbReference>
<keyword evidence="9" id="KW-1185">Reference proteome</keyword>
<proteinExistence type="inferred from homology"/>
<evidence type="ECO:0000256" key="2">
    <source>
        <dbReference type="ARBA" id="ARBA00022759"/>
    </source>
</evidence>
<dbReference type="EMBL" id="BMRP01000001">
    <property type="protein sequence ID" value="GGU41059.1"/>
    <property type="molecule type" value="Genomic_DNA"/>
</dbReference>
<comment type="caution">
    <text evidence="8">The sequence shown here is derived from an EMBL/GenBank/DDBJ whole genome shotgun (WGS) entry which is preliminary data.</text>
</comment>